<dbReference type="EMBL" id="BSQG01000001">
    <property type="protein sequence ID" value="GLU46303.1"/>
    <property type="molecule type" value="Genomic_DNA"/>
</dbReference>
<evidence type="ECO:0000313" key="3">
    <source>
        <dbReference type="Proteomes" id="UP001165092"/>
    </source>
</evidence>
<dbReference type="AlphaFoldDB" id="A0A9W6P382"/>
<accession>A0A9W6P382</accession>
<proteinExistence type="predicted"/>
<reference evidence="2" key="1">
    <citation type="submission" date="2023-02" db="EMBL/GenBank/DDBJ databases">
        <title>Nocardiopsis ansamitocini NBRC 112285.</title>
        <authorList>
            <person name="Ichikawa N."/>
            <person name="Sato H."/>
            <person name="Tonouchi N."/>
        </authorList>
    </citation>
    <scope>NUCLEOTIDE SEQUENCE</scope>
    <source>
        <strain evidence="2">NBRC 112285</strain>
    </source>
</reference>
<comment type="caution">
    <text evidence="2">The sequence shown here is derived from an EMBL/GenBank/DDBJ whole genome shotgun (WGS) entry which is preliminary data.</text>
</comment>
<protein>
    <submittedName>
        <fullName evidence="2">Uncharacterized protein</fullName>
    </submittedName>
</protein>
<evidence type="ECO:0000313" key="2">
    <source>
        <dbReference type="EMBL" id="GLU46303.1"/>
    </source>
</evidence>
<sequence length="292" mass="32558">MGRTRPGHRSGVRRSVTDPASRAVRRREARRLVRRLGKIWRNPRAVRTRRRARARWRGMRTQAQRVSGYLRRRRWALRMRGWWQGIGDLWGRWWNTLRRRASDPRYGRLRGWQLGVAAAAIGAIGAGPKKSAPRVLTGRIIGTCAPVPGGEGPLSIAGRLIFALTSDDEGDKPVAPEVQRVRDAAEELRAALQALGGSQVGMLTYEQGLKELEPTLSTVADGLTEMGTMAEDEQPLDPAVTEFFTVISDAARGSAEVASELPGLFRAAHEVELGRLEAPRTHEERWDVSHQD</sequence>
<feature type="region of interest" description="Disordered" evidence="1">
    <location>
        <begin position="1"/>
        <end position="25"/>
    </location>
</feature>
<name>A0A9W6P382_9ACTN</name>
<gene>
    <name evidence="2" type="ORF">Nans01_06540</name>
</gene>
<evidence type="ECO:0000256" key="1">
    <source>
        <dbReference type="SAM" id="MobiDB-lite"/>
    </source>
</evidence>
<feature type="compositionally biased region" description="Basic residues" evidence="1">
    <location>
        <begin position="1"/>
        <end position="12"/>
    </location>
</feature>
<organism evidence="2 3">
    <name type="scientific">Nocardiopsis ansamitocini</name>
    <dbReference type="NCBI Taxonomy" id="1670832"/>
    <lineage>
        <taxon>Bacteria</taxon>
        <taxon>Bacillati</taxon>
        <taxon>Actinomycetota</taxon>
        <taxon>Actinomycetes</taxon>
        <taxon>Streptosporangiales</taxon>
        <taxon>Nocardiopsidaceae</taxon>
        <taxon>Nocardiopsis</taxon>
    </lineage>
</organism>
<keyword evidence="3" id="KW-1185">Reference proteome</keyword>
<dbReference type="Proteomes" id="UP001165092">
    <property type="component" value="Unassembled WGS sequence"/>
</dbReference>